<organism evidence="1 2">
    <name type="scientific">Kingdonia uniflora</name>
    <dbReference type="NCBI Taxonomy" id="39325"/>
    <lineage>
        <taxon>Eukaryota</taxon>
        <taxon>Viridiplantae</taxon>
        <taxon>Streptophyta</taxon>
        <taxon>Embryophyta</taxon>
        <taxon>Tracheophyta</taxon>
        <taxon>Spermatophyta</taxon>
        <taxon>Magnoliopsida</taxon>
        <taxon>Ranunculales</taxon>
        <taxon>Circaeasteraceae</taxon>
        <taxon>Kingdonia</taxon>
    </lineage>
</organism>
<evidence type="ECO:0000313" key="1">
    <source>
        <dbReference type="EMBL" id="KAF6148002.1"/>
    </source>
</evidence>
<dbReference type="AlphaFoldDB" id="A0A7J7LZI7"/>
<proteinExistence type="predicted"/>
<evidence type="ECO:0000313" key="2">
    <source>
        <dbReference type="Proteomes" id="UP000541444"/>
    </source>
</evidence>
<reference evidence="1 2" key="1">
    <citation type="journal article" date="2020" name="IScience">
        <title>Genome Sequencing of the Endangered Kingdonia uniflora (Circaeasteraceae, Ranunculales) Reveals Potential Mechanisms of Evolutionary Specialization.</title>
        <authorList>
            <person name="Sun Y."/>
            <person name="Deng T."/>
            <person name="Zhang A."/>
            <person name="Moore M.J."/>
            <person name="Landis J.B."/>
            <person name="Lin N."/>
            <person name="Zhang H."/>
            <person name="Zhang X."/>
            <person name="Huang J."/>
            <person name="Zhang X."/>
            <person name="Sun H."/>
            <person name="Wang H."/>
        </authorList>
    </citation>
    <scope>NUCLEOTIDE SEQUENCE [LARGE SCALE GENOMIC DNA]</scope>
    <source>
        <strain evidence="1">TB1705</strain>
        <tissue evidence="1">Leaf</tissue>
    </source>
</reference>
<dbReference type="OrthoDB" id="1191454at2759"/>
<gene>
    <name evidence="1" type="ORF">GIB67_024177</name>
</gene>
<dbReference type="Proteomes" id="UP000541444">
    <property type="component" value="Unassembled WGS sequence"/>
</dbReference>
<accession>A0A7J7LZI7</accession>
<dbReference type="EMBL" id="JACGCM010001859">
    <property type="protein sequence ID" value="KAF6148002.1"/>
    <property type="molecule type" value="Genomic_DNA"/>
</dbReference>
<protein>
    <submittedName>
        <fullName evidence="1">Uncharacterized protein</fullName>
    </submittedName>
</protein>
<keyword evidence="2" id="KW-1185">Reference proteome</keyword>
<name>A0A7J7LZI7_9MAGN</name>
<comment type="caution">
    <text evidence="1">The sequence shown here is derived from an EMBL/GenBank/DDBJ whole genome shotgun (WGS) entry which is preliminary data.</text>
</comment>
<sequence>MRTYKDYVKNPKRVEGSIANRYILVEVILYCMEYIPNGRKGTHKCGRPTFMDDDVDKEQPLDKGNVIHLETLKYEQVRHWVLSSYDAIEEWEKKYNIYLRDYMRVSRHRECTNLGKPLDYILCLREQDDITITIDAKPSEQLPISAWGLHEHSTTSGGDWPVVPDRFKDTVWQIICMEVDPTTARSDSFSVGHTRSNGTFPTALVAEKMLVQNVSVDSNTVPRSSYSGDSGDQHWICPRSTAYERWLNDPTWDPTKNRSTLEEVGVLVDRRLAHVDVGKESDILRSLYFKDPDIKAVSTCSDLLTKLAKMIQLARRYCFPVEALKRILAFLYSIGRAGGVCLYWWGVSLRLLGHDLLSQAVLYGSPYLPANRGTSSSFSNALAQVPSGGYLVDEEGFDFMMIAVKENIVKNPQSKYLDVDHDPLAHVFGKVKKGCVNFMGLDVTKKFIQSIELLRAQIMEGKESYIDLENRFLQYKAENDAKLDSLRDMVTSLRSFERAATPTANVDRSRMSTPLLRKEAIAHFLNLHEYIVTSGRPLVILGYQESEEADMRLLLI</sequence>